<feature type="signal peptide" evidence="5">
    <location>
        <begin position="1"/>
        <end position="21"/>
    </location>
</feature>
<evidence type="ECO:0000313" key="8">
    <source>
        <dbReference type="Proteomes" id="UP000469558"/>
    </source>
</evidence>
<evidence type="ECO:0000256" key="1">
    <source>
        <dbReference type="ARBA" id="ARBA00007447"/>
    </source>
</evidence>
<organism evidence="7 8">
    <name type="scientific">Lachnellula suecica</name>
    <dbReference type="NCBI Taxonomy" id="602035"/>
    <lineage>
        <taxon>Eukaryota</taxon>
        <taxon>Fungi</taxon>
        <taxon>Dikarya</taxon>
        <taxon>Ascomycota</taxon>
        <taxon>Pezizomycotina</taxon>
        <taxon>Leotiomycetes</taxon>
        <taxon>Helotiales</taxon>
        <taxon>Lachnaceae</taxon>
        <taxon>Lachnellula</taxon>
    </lineage>
</organism>
<gene>
    <name evidence="7" type="primary">OPSB_2</name>
    <name evidence="7" type="ORF">LSUE1_G007120</name>
</gene>
<dbReference type="AlphaFoldDB" id="A0A8T9C2G0"/>
<protein>
    <submittedName>
        <fullName evidence="7">Putative aspartic-type endopeptidase OPSB</fullName>
    </submittedName>
</protein>
<keyword evidence="4" id="KW-1133">Transmembrane helix</keyword>
<evidence type="ECO:0000259" key="6">
    <source>
        <dbReference type="PROSITE" id="PS51767"/>
    </source>
</evidence>
<dbReference type="InterPro" id="IPR033121">
    <property type="entry name" value="PEPTIDASE_A1"/>
</dbReference>
<feature type="compositionally biased region" description="Pro residues" evidence="3">
    <location>
        <begin position="419"/>
        <end position="439"/>
    </location>
</feature>
<keyword evidence="4" id="KW-0472">Membrane</keyword>
<keyword evidence="4" id="KW-0812">Transmembrane</keyword>
<dbReference type="EMBL" id="QGMK01000828">
    <property type="protein sequence ID" value="TVY78178.1"/>
    <property type="molecule type" value="Genomic_DNA"/>
</dbReference>
<feature type="region of interest" description="Disordered" evidence="3">
    <location>
        <begin position="413"/>
        <end position="443"/>
    </location>
</feature>
<comment type="caution">
    <text evidence="7">The sequence shown here is derived from an EMBL/GenBank/DDBJ whole genome shotgun (WGS) entry which is preliminary data.</text>
</comment>
<feature type="disulfide bond" evidence="2">
    <location>
        <begin position="302"/>
        <end position="347"/>
    </location>
</feature>
<dbReference type="SUPFAM" id="SSF50630">
    <property type="entry name" value="Acid proteases"/>
    <property type="match status" value="1"/>
</dbReference>
<feature type="region of interest" description="Disordered" evidence="3">
    <location>
        <begin position="523"/>
        <end position="588"/>
    </location>
</feature>
<dbReference type="InterPro" id="IPR001461">
    <property type="entry name" value="Aspartic_peptidase_A1"/>
</dbReference>
<dbReference type="PROSITE" id="PS51767">
    <property type="entry name" value="PEPTIDASE_A1"/>
    <property type="match status" value="1"/>
</dbReference>
<evidence type="ECO:0000313" key="7">
    <source>
        <dbReference type="EMBL" id="TVY78178.1"/>
    </source>
</evidence>
<evidence type="ECO:0000256" key="2">
    <source>
        <dbReference type="PIRSR" id="PIRSR601461-2"/>
    </source>
</evidence>
<dbReference type="OrthoDB" id="771136at2759"/>
<dbReference type="Gene3D" id="2.40.70.10">
    <property type="entry name" value="Acid Proteases"/>
    <property type="match status" value="2"/>
</dbReference>
<accession>A0A8T9C2G0</accession>
<reference evidence="7 8" key="1">
    <citation type="submission" date="2018-05" db="EMBL/GenBank/DDBJ databases">
        <title>Genome sequencing and assembly of the regulated plant pathogen Lachnellula willkommii and related sister species for the development of diagnostic species identification markers.</title>
        <authorList>
            <person name="Giroux E."/>
            <person name="Bilodeau G."/>
        </authorList>
    </citation>
    <scope>NUCLEOTIDE SEQUENCE [LARGE SCALE GENOMIC DNA]</scope>
    <source>
        <strain evidence="7 8">CBS 268.59</strain>
    </source>
</reference>
<evidence type="ECO:0000256" key="3">
    <source>
        <dbReference type="SAM" id="MobiDB-lite"/>
    </source>
</evidence>
<dbReference type="PANTHER" id="PTHR47966">
    <property type="entry name" value="BETA-SITE APP-CLEAVING ENZYME, ISOFORM A-RELATED"/>
    <property type="match status" value="1"/>
</dbReference>
<comment type="similarity">
    <text evidence="1">Belongs to the peptidase A1 family.</text>
</comment>
<keyword evidence="5" id="KW-0732">Signal</keyword>
<dbReference type="GO" id="GO:0006508">
    <property type="term" value="P:proteolysis"/>
    <property type="evidence" value="ECO:0007669"/>
    <property type="project" value="InterPro"/>
</dbReference>
<feature type="transmembrane region" description="Helical" evidence="4">
    <location>
        <begin position="445"/>
        <end position="472"/>
    </location>
</feature>
<proteinExistence type="inferred from homology"/>
<dbReference type="PANTHER" id="PTHR47966:SF65">
    <property type="entry name" value="ASPARTIC-TYPE ENDOPEPTIDASE"/>
    <property type="match status" value="1"/>
</dbReference>
<keyword evidence="8" id="KW-1185">Reference proteome</keyword>
<dbReference type="InterPro" id="IPR021109">
    <property type="entry name" value="Peptidase_aspartic_dom_sf"/>
</dbReference>
<feature type="domain" description="Peptidase A1" evidence="6">
    <location>
        <begin position="52"/>
        <end position="385"/>
    </location>
</feature>
<feature type="chain" id="PRO_5035926882" evidence="5">
    <location>
        <begin position="22"/>
        <end position="588"/>
    </location>
</feature>
<keyword evidence="2" id="KW-1015">Disulfide bond</keyword>
<dbReference type="Pfam" id="PF00026">
    <property type="entry name" value="Asp"/>
    <property type="match status" value="1"/>
</dbReference>
<sequence length="588" mass="62375">MLSHRILLTAIVLVPGRLSWGLEHGVEALLVPRSTKTIDIPFYTIYDDGLFMYTNATVGTPGQLVVMPILTYWGDSQLSNGSDIWVSNKTSSTFKILPNTEFSTSEGTDNLYSGEYAQDTISFNGNDLEEFVFAYIEYGVEVQDDFIGLGDKVDEAAVQDEESQTQNTLLTYATSKGLIQTPAFSIAFDNPLDTLPTGDVLLGGLDAGKINGSLETLDTTIMRGTNTFYDTVLAVSLGGISFSPNGDLSHQTYLQLSQSVLIHPTTGPMGLPPNVATSLWDSLSASYDTFAKPEEAVPVVPCSYLSNTTTLNLQFGSNTIIQVPMADLTVHNGTGLNGDSGTYAEGCKLDIIAVATDTSFNRIGAAALKYMYTVFDLQNNQISIGLRNKAAGGTYAPKIMEIGQLGVPALNLNGSAAPSPMPTPTPTPNPSPTPSPTPQPKSSHALAIGLGVGIPLGVILVIGVVAGLFYLLRRNKKTSSAPNASGMAYEAQAPYSAGNTQHNSYPPSNFPEKLQANASTQPIYAVSPPTSPPSQTIQQFPGTSPGELGNHGENRDAPTRYSELSGIDAAHPPYNPSHSTPNSPPLGR</sequence>
<evidence type="ECO:0000256" key="5">
    <source>
        <dbReference type="SAM" id="SignalP"/>
    </source>
</evidence>
<dbReference type="GO" id="GO:0004190">
    <property type="term" value="F:aspartic-type endopeptidase activity"/>
    <property type="evidence" value="ECO:0007669"/>
    <property type="project" value="InterPro"/>
</dbReference>
<name>A0A8T9C2G0_9HELO</name>
<dbReference type="Proteomes" id="UP000469558">
    <property type="component" value="Unassembled WGS sequence"/>
</dbReference>
<evidence type="ECO:0000256" key="4">
    <source>
        <dbReference type="SAM" id="Phobius"/>
    </source>
</evidence>